<evidence type="ECO:0000313" key="2">
    <source>
        <dbReference type="EMBL" id="KAH8086595.1"/>
    </source>
</evidence>
<keyword evidence="1" id="KW-0732">Signal</keyword>
<dbReference type="Proteomes" id="UP000813824">
    <property type="component" value="Unassembled WGS sequence"/>
</dbReference>
<name>A0A8K0XL08_9AGAR</name>
<protein>
    <submittedName>
        <fullName evidence="2">Uncharacterized protein</fullName>
    </submittedName>
</protein>
<proteinExistence type="predicted"/>
<dbReference type="AlphaFoldDB" id="A0A8K0XL08"/>
<evidence type="ECO:0000256" key="1">
    <source>
        <dbReference type="SAM" id="SignalP"/>
    </source>
</evidence>
<comment type="caution">
    <text evidence="2">The sequence shown here is derived from an EMBL/GenBank/DDBJ whole genome shotgun (WGS) entry which is preliminary data.</text>
</comment>
<accession>A0A8K0XL08</accession>
<dbReference type="EMBL" id="JAEVFJ010000042">
    <property type="protein sequence ID" value="KAH8086595.1"/>
    <property type="molecule type" value="Genomic_DNA"/>
</dbReference>
<sequence length="173" mass="18532">MRYLTLAVALSSLFLQNVQPALVKRQEVIPIIPFETIVAPTPGTTVTVGQSFDINYPVPFFPQCPSSLYPISLYLLDHAPTASDVNPGLPNGPTIVNPLFQFGEAFLGWAFPDQSPPNIPGLPPLPSNLTLPDLGIQNGEIFFVVTQLFTTCPGHGAIIEVGVSSVAVEYTNA</sequence>
<feature type="signal peptide" evidence="1">
    <location>
        <begin position="1"/>
        <end position="20"/>
    </location>
</feature>
<feature type="chain" id="PRO_5035458536" evidence="1">
    <location>
        <begin position="21"/>
        <end position="173"/>
    </location>
</feature>
<reference evidence="2" key="1">
    <citation type="journal article" date="2021" name="New Phytol.">
        <title>Evolutionary innovations through gain and loss of genes in the ectomycorrhizal Boletales.</title>
        <authorList>
            <person name="Wu G."/>
            <person name="Miyauchi S."/>
            <person name="Morin E."/>
            <person name="Kuo A."/>
            <person name="Drula E."/>
            <person name="Varga T."/>
            <person name="Kohler A."/>
            <person name="Feng B."/>
            <person name="Cao Y."/>
            <person name="Lipzen A."/>
            <person name="Daum C."/>
            <person name="Hundley H."/>
            <person name="Pangilinan J."/>
            <person name="Johnson J."/>
            <person name="Barry K."/>
            <person name="LaButti K."/>
            <person name="Ng V."/>
            <person name="Ahrendt S."/>
            <person name="Min B."/>
            <person name="Choi I.G."/>
            <person name="Park H."/>
            <person name="Plett J.M."/>
            <person name="Magnuson J."/>
            <person name="Spatafora J.W."/>
            <person name="Nagy L.G."/>
            <person name="Henrissat B."/>
            <person name="Grigoriev I.V."/>
            <person name="Yang Z.L."/>
            <person name="Xu J."/>
            <person name="Martin F.M."/>
        </authorList>
    </citation>
    <scope>NUCLEOTIDE SEQUENCE</scope>
    <source>
        <strain evidence="2">KKN 215</strain>
    </source>
</reference>
<organism evidence="2 3">
    <name type="scientific">Cristinia sonorae</name>
    <dbReference type="NCBI Taxonomy" id="1940300"/>
    <lineage>
        <taxon>Eukaryota</taxon>
        <taxon>Fungi</taxon>
        <taxon>Dikarya</taxon>
        <taxon>Basidiomycota</taxon>
        <taxon>Agaricomycotina</taxon>
        <taxon>Agaricomycetes</taxon>
        <taxon>Agaricomycetidae</taxon>
        <taxon>Agaricales</taxon>
        <taxon>Pleurotineae</taxon>
        <taxon>Stephanosporaceae</taxon>
        <taxon>Cristinia</taxon>
    </lineage>
</organism>
<keyword evidence="3" id="KW-1185">Reference proteome</keyword>
<gene>
    <name evidence="2" type="ORF">BXZ70DRAFT_1011687</name>
</gene>
<evidence type="ECO:0000313" key="3">
    <source>
        <dbReference type="Proteomes" id="UP000813824"/>
    </source>
</evidence>